<dbReference type="InterPro" id="IPR038444">
    <property type="entry name" value="DUF465_sf"/>
</dbReference>
<reference evidence="1 2" key="1">
    <citation type="submission" date="2016-03" db="EMBL/GenBank/DDBJ databases">
        <title>Deep-sea bacteria in the southern Pacific.</title>
        <authorList>
            <person name="Tang K."/>
        </authorList>
    </citation>
    <scope>NUCLEOTIDE SEQUENCE [LARGE SCALE GENOMIC DNA]</scope>
    <source>
        <strain evidence="1 2">JLT2016</strain>
    </source>
</reference>
<dbReference type="Proteomes" id="UP000186559">
    <property type="component" value="Chromosome"/>
</dbReference>
<dbReference type="OrthoDB" id="1263265at2"/>
<dbReference type="InterPro" id="IPR007420">
    <property type="entry name" value="DUF465"/>
</dbReference>
<evidence type="ECO:0008006" key="3">
    <source>
        <dbReference type="Google" id="ProtNLM"/>
    </source>
</evidence>
<gene>
    <name evidence="1" type="ORF">Ga0080559_TMP3256</name>
</gene>
<accession>A0A1U7D7G5</accession>
<evidence type="ECO:0000313" key="2">
    <source>
        <dbReference type="Proteomes" id="UP000186559"/>
    </source>
</evidence>
<organism evidence="1 2">
    <name type="scientific">Salipiger profundus</name>
    <dbReference type="NCBI Taxonomy" id="1229727"/>
    <lineage>
        <taxon>Bacteria</taxon>
        <taxon>Pseudomonadati</taxon>
        <taxon>Pseudomonadota</taxon>
        <taxon>Alphaproteobacteria</taxon>
        <taxon>Rhodobacterales</taxon>
        <taxon>Roseobacteraceae</taxon>
        <taxon>Salipiger</taxon>
    </lineage>
</organism>
<dbReference type="STRING" id="1229727.Ga0080559_TMP3256"/>
<sequence length="81" mass="9388">MSHVPHELLQEFPDHADTIAALKARDRHFAHLAAQYHDINREVHRAETDVAPTDDFALTEMRKRRALLKDEIYVALTRETA</sequence>
<keyword evidence="2" id="KW-1185">Reference proteome</keyword>
<dbReference type="EMBL" id="CP014796">
    <property type="protein sequence ID" value="APX24052.1"/>
    <property type="molecule type" value="Genomic_DNA"/>
</dbReference>
<proteinExistence type="predicted"/>
<dbReference type="RefSeq" id="WP_076623983.1">
    <property type="nucleotide sequence ID" value="NZ_BMEW01000001.1"/>
</dbReference>
<name>A0A1U7D7G5_9RHOB</name>
<evidence type="ECO:0000313" key="1">
    <source>
        <dbReference type="EMBL" id="APX24052.1"/>
    </source>
</evidence>
<dbReference type="Pfam" id="PF04325">
    <property type="entry name" value="DUF465"/>
    <property type="match status" value="1"/>
</dbReference>
<protein>
    <recommendedName>
        <fullName evidence="3">DUF465 domain-containing protein</fullName>
    </recommendedName>
</protein>
<dbReference type="AlphaFoldDB" id="A0A1U7D7G5"/>
<dbReference type="Gene3D" id="6.10.280.50">
    <property type="match status" value="1"/>
</dbReference>
<dbReference type="KEGG" id="tpro:Ga0080559_TMP3256"/>